<keyword evidence="11" id="KW-1185">Reference proteome</keyword>
<evidence type="ECO:0000313" key="10">
    <source>
        <dbReference type="EMBL" id="KAF2765985.1"/>
    </source>
</evidence>
<dbReference type="Pfam" id="PF00226">
    <property type="entry name" value="DnaJ"/>
    <property type="match status" value="1"/>
</dbReference>
<dbReference type="EMBL" id="ML995879">
    <property type="protein sequence ID" value="KAF2765985.1"/>
    <property type="molecule type" value="Genomic_DNA"/>
</dbReference>
<dbReference type="InterPro" id="IPR036869">
    <property type="entry name" value="J_dom_sf"/>
</dbReference>
<keyword evidence="4 7" id="KW-0472">Membrane</keyword>
<gene>
    <name evidence="10" type="ORF">EJ03DRAFT_330478</name>
</gene>
<feature type="domain" description="J" evidence="9">
    <location>
        <begin position="45"/>
        <end position="147"/>
    </location>
</feature>
<feature type="region of interest" description="Disordered" evidence="6">
    <location>
        <begin position="217"/>
        <end position="279"/>
    </location>
</feature>
<feature type="region of interest" description="Disordered" evidence="6">
    <location>
        <begin position="375"/>
        <end position="416"/>
    </location>
</feature>
<feature type="transmembrane region" description="Helical" evidence="7">
    <location>
        <begin position="171"/>
        <end position="192"/>
    </location>
</feature>
<evidence type="ECO:0000313" key="11">
    <source>
        <dbReference type="Proteomes" id="UP000799436"/>
    </source>
</evidence>
<dbReference type="PANTHER" id="PTHR44653:SF2">
    <property type="entry name" value="DNAJ HOMOLOG SUBFAMILY C MEMBER 1"/>
    <property type="match status" value="1"/>
</dbReference>
<dbReference type="PROSITE" id="PS50076">
    <property type="entry name" value="DNAJ_2"/>
    <property type="match status" value="1"/>
</dbReference>
<evidence type="ECO:0000256" key="2">
    <source>
        <dbReference type="ARBA" id="ARBA00022729"/>
    </source>
</evidence>
<keyword evidence="2 8" id="KW-0732">Signal</keyword>
<dbReference type="InterPro" id="IPR001623">
    <property type="entry name" value="DnaJ_domain"/>
</dbReference>
<reference evidence="10" key="1">
    <citation type="journal article" date="2020" name="Stud. Mycol.">
        <title>101 Dothideomycetes genomes: a test case for predicting lifestyles and emergence of pathogens.</title>
        <authorList>
            <person name="Haridas S."/>
            <person name="Albert R."/>
            <person name="Binder M."/>
            <person name="Bloem J."/>
            <person name="Labutti K."/>
            <person name="Salamov A."/>
            <person name="Andreopoulos B."/>
            <person name="Baker S."/>
            <person name="Barry K."/>
            <person name="Bills G."/>
            <person name="Bluhm B."/>
            <person name="Cannon C."/>
            <person name="Castanera R."/>
            <person name="Culley D."/>
            <person name="Daum C."/>
            <person name="Ezra D."/>
            <person name="Gonzalez J."/>
            <person name="Henrissat B."/>
            <person name="Kuo A."/>
            <person name="Liang C."/>
            <person name="Lipzen A."/>
            <person name="Lutzoni F."/>
            <person name="Magnuson J."/>
            <person name="Mondo S."/>
            <person name="Nolan M."/>
            <person name="Ohm R."/>
            <person name="Pangilinan J."/>
            <person name="Park H.-J."/>
            <person name="Ramirez L."/>
            <person name="Alfaro M."/>
            <person name="Sun H."/>
            <person name="Tritt A."/>
            <person name="Yoshinaga Y."/>
            <person name="Zwiers L.-H."/>
            <person name="Turgeon B."/>
            <person name="Goodwin S."/>
            <person name="Spatafora J."/>
            <person name="Crous P."/>
            <person name="Grigoriev I."/>
        </authorList>
    </citation>
    <scope>NUCLEOTIDE SEQUENCE</scope>
    <source>
        <strain evidence="10">CBS 116005</strain>
    </source>
</reference>
<evidence type="ECO:0000256" key="6">
    <source>
        <dbReference type="SAM" id="MobiDB-lite"/>
    </source>
</evidence>
<dbReference type="OrthoDB" id="413400at2759"/>
<dbReference type="Proteomes" id="UP000799436">
    <property type="component" value="Unassembled WGS sequence"/>
</dbReference>
<dbReference type="SUPFAM" id="SSF46565">
    <property type="entry name" value="Chaperone J-domain"/>
    <property type="match status" value="1"/>
</dbReference>
<keyword evidence="3 7" id="KW-1133">Transmembrane helix</keyword>
<evidence type="ECO:0000256" key="5">
    <source>
        <dbReference type="ARBA" id="ARBA00037847"/>
    </source>
</evidence>
<dbReference type="CDD" id="cd06257">
    <property type="entry name" value="DnaJ"/>
    <property type="match status" value="1"/>
</dbReference>
<evidence type="ECO:0000256" key="3">
    <source>
        <dbReference type="ARBA" id="ARBA00022989"/>
    </source>
</evidence>
<evidence type="ECO:0000256" key="1">
    <source>
        <dbReference type="ARBA" id="ARBA00022692"/>
    </source>
</evidence>
<dbReference type="SMART" id="SM00271">
    <property type="entry name" value="DnaJ"/>
    <property type="match status" value="1"/>
</dbReference>
<feature type="compositionally biased region" description="Basic and acidic residues" evidence="6">
    <location>
        <begin position="251"/>
        <end position="275"/>
    </location>
</feature>
<protein>
    <recommendedName>
        <fullName evidence="9">J domain-containing protein</fullName>
    </recommendedName>
</protein>
<dbReference type="Gene3D" id="1.10.287.110">
    <property type="entry name" value="DnaJ domain"/>
    <property type="match status" value="1"/>
</dbReference>
<name>A0A6G1KZI4_9PEZI</name>
<dbReference type="GO" id="GO:0012505">
    <property type="term" value="C:endomembrane system"/>
    <property type="evidence" value="ECO:0007669"/>
    <property type="project" value="UniProtKB-SubCell"/>
</dbReference>
<feature type="chain" id="PRO_5026084483" description="J domain-containing protein" evidence="8">
    <location>
        <begin position="21"/>
        <end position="416"/>
    </location>
</feature>
<evidence type="ECO:0000256" key="7">
    <source>
        <dbReference type="SAM" id="Phobius"/>
    </source>
</evidence>
<dbReference type="InterPro" id="IPR052606">
    <property type="entry name" value="DnaJ_domain_protein"/>
</dbReference>
<accession>A0A6G1KZI4</accession>
<feature type="compositionally biased region" description="Gly residues" evidence="6">
    <location>
        <begin position="217"/>
        <end position="227"/>
    </location>
</feature>
<dbReference type="AlphaFoldDB" id="A0A6G1KZI4"/>
<organism evidence="10 11">
    <name type="scientific">Teratosphaeria nubilosa</name>
    <dbReference type="NCBI Taxonomy" id="161662"/>
    <lineage>
        <taxon>Eukaryota</taxon>
        <taxon>Fungi</taxon>
        <taxon>Dikarya</taxon>
        <taxon>Ascomycota</taxon>
        <taxon>Pezizomycotina</taxon>
        <taxon>Dothideomycetes</taxon>
        <taxon>Dothideomycetidae</taxon>
        <taxon>Mycosphaerellales</taxon>
        <taxon>Teratosphaeriaceae</taxon>
        <taxon>Teratosphaeria</taxon>
    </lineage>
</organism>
<evidence type="ECO:0000256" key="8">
    <source>
        <dbReference type="SAM" id="SignalP"/>
    </source>
</evidence>
<feature type="signal peptide" evidence="8">
    <location>
        <begin position="1"/>
        <end position="20"/>
    </location>
</feature>
<sequence>MRTLARAAVLLACLCAFVAAAWTKEDYEIFRLKDEIESHEGHDATFYSFLGVAPNAGLDEINKAYRKLSRSLHPDKARSKWIANYNKPPPIKTKAGAKPTVHVQKNKQPSQSEIAKFNKEASARFERLSLVTNILRGPERERYDHFLTHGFPRWRGTGYYYQRFRPGLGTVLIGLFVVFGGGAHYAALYLGWKRQREFVERYIKHARRMAWGDEGGIGAIPGLGGPTTNGAPQQAHHDSDESMQWNRRQKRAMEKEKKREGKNPKSARAADKAKNEGISTPVEAEITSGPVGAKKRTRAENGKILIVDSVGNVFLEEETEEGDTQEFLLDPNEVPVPTISDTFLFRGPKYLYNISLGRLLNKQTPDHAAWEIQQDLGNGQDAPQDETEAAVRSAVATNANAEAKKRKANMRRQAQP</sequence>
<keyword evidence="1 7" id="KW-0812">Transmembrane</keyword>
<dbReference type="PRINTS" id="PR00625">
    <property type="entry name" value="JDOMAIN"/>
</dbReference>
<dbReference type="PANTHER" id="PTHR44653">
    <property type="entry name" value="DNAJ HOMOLOG SUBFAMILY C MEMBER 1"/>
    <property type="match status" value="1"/>
</dbReference>
<evidence type="ECO:0000259" key="9">
    <source>
        <dbReference type="PROSITE" id="PS50076"/>
    </source>
</evidence>
<comment type="subcellular location">
    <subcellularLocation>
        <location evidence="5">Endomembrane system</location>
        <topology evidence="5">Single-pass membrane protein</topology>
    </subcellularLocation>
</comment>
<evidence type="ECO:0000256" key="4">
    <source>
        <dbReference type="ARBA" id="ARBA00023136"/>
    </source>
</evidence>
<proteinExistence type="predicted"/>